<reference evidence="10" key="1">
    <citation type="journal article" date="2011" name="Genome Biol.">
        <title>Comparative genomics of the social amoebae Dictyostelium discoideum and Dictyostelium purpureum.</title>
        <authorList>
            <consortium name="US DOE Joint Genome Institute (JGI-PGF)"/>
            <person name="Sucgang R."/>
            <person name="Kuo A."/>
            <person name="Tian X."/>
            <person name="Salerno W."/>
            <person name="Parikh A."/>
            <person name="Feasley C.L."/>
            <person name="Dalin E."/>
            <person name="Tu H."/>
            <person name="Huang E."/>
            <person name="Barry K."/>
            <person name="Lindquist E."/>
            <person name="Shapiro H."/>
            <person name="Bruce D."/>
            <person name="Schmutz J."/>
            <person name="Salamov A."/>
            <person name="Fey P."/>
            <person name="Gaudet P."/>
            <person name="Anjard C."/>
            <person name="Babu M.M."/>
            <person name="Basu S."/>
            <person name="Bushmanova Y."/>
            <person name="van der Wel H."/>
            <person name="Katoh-Kurasawa M."/>
            <person name="Dinh C."/>
            <person name="Coutinho P.M."/>
            <person name="Saito T."/>
            <person name="Elias M."/>
            <person name="Schaap P."/>
            <person name="Kay R.R."/>
            <person name="Henrissat B."/>
            <person name="Eichinger L."/>
            <person name="Rivero F."/>
            <person name="Putnam N.H."/>
            <person name="West C.M."/>
            <person name="Loomis W.F."/>
            <person name="Chisholm R.L."/>
            <person name="Shaulsky G."/>
            <person name="Strassmann J.E."/>
            <person name="Queller D.C."/>
            <person name="Kuspa A."/>
            <person name="Grigoriev I.V."/>
        </authorList>
    </citation>
    <scope>NUCLEOTIDE SEQUENCE [LARGE SCALE GENOMIC DNA]</scope>
    <source>
        <strain evidence="10">QSDP1</strain>
    </source>
</reference>
<dbReference type="KEGG" id="dpp:DICPUDRAFT_88764"/>
<dbReference type="Proteomes" id="UP000001064">
    <property type="component" value="Unassembled WGS sequence"/>
</dbReference>
<evidence type="ECO:0000259" key="8">
    <source>
        <dbReference type="Pfam" id="PF03330"/>
    </source>
</evidence>
<evidence type="ECO:0000256" key="6">
    <source>
        <dbReference type="SAM" id="SignalP"/>
    </source>
</evidence>
<dbReference type="SUPFAM" id="SSF50685">
    <property type="entry name" value="Barwin-like endoglucanases"/>
    <property type="match status" value="1"/>
</dbReference>
<dbReference type="InterPro" id="IPR018392">
    <property type="entry name" value="LysM"/>
</dbReference>
<dbReference type="GeneID" id="10504380"/>
<dbReference type="Pfam" id="PF03330">
    <property type="entry name" value="DPBB_1"/>
    <property type="match status" value="1"/>
</dbReference>
<dbReference type="PANTHER" id="PTHR31836">
    <property type="match status" value="1"/>
</dbReference>
<sequence length="270" mass="27921">MIKIIIFSFLVLGSLAICKAFPSGSISGVASYYNDAGIGACGTQINAKTDLIVAIPTSYWTSANPNADPLCNTKIKVTHGSNSVVLTVVDKCPTCGPNKIDISESAFILLAGSTVDGIINVTWEFIGTGSSSTTTGNSGSVTSGASTTGGGSCQKQVAVASGQGCWDVWTSKCGNLWDENQFYQSNPGVQCTSLKVGQLLCCGKSSASSGTTGSSSSGSCSRKTTVDAGQGCWDVWTSKCGNLWNENQFYQANPGVQCTSLKINQSLCCN</sequence>
<feature type="chain" id="PRO_5003265347" description="LysM domain-containing protein" evidence="6">
    <location>
        <begin position="21"/>
        <end position="270"/>
    </location>
</feature>
<dbReference type="PANTHER" id="PTHR31836:SF28">
    <property type="entry name" value="SRCR DOMAIN-CONTAINING PROTEIN-RELATED"/>
    <property type="match status" value="1"/>
</dbReference>
<dbReference type="Gene3D" id="2.40.40.10">
    <property type="entry name" value="RlpA-like domain"/>
    <property type="match status" value="1"/>
</dbReference>
<dbReference type="STRING" id="5786.F0ZRH1"/>
<keyword evidence="4" id="KW-0325">Glycoprotein</keyword>
<dbReference type="Pfam" id="PF01476">
    <property type="entry name" value="LysM"/>
    <property type="match status" value="1"/>
</dbReference>
<feature type="compositionally biased region" description="Low complexity" evidence="5">
    <location>
        <begin position="131"/>
        <end position="146"/>
    </location>
</feature>
<dbReference type="FunCoup" id="F0ZRH1">
    <property type="interactions" value="1"/>
</dbReference>
<dbReference type="Gene3D" id="3.10.350.10">
    <property type="entry name" value="LysM domain"/>
    <property type="match status" value="2"/>
</dbReference>
<dbReference type="CDD" id="cd22273">
    <property type="entry name" value="DPBB_SPI-like"/>
    <property type="match status" value="1"/>
</dbReference>
<dbReference type="InterPro" id="IPR051477">
    <property type="entry name" value="Expansin_CellWall"/>
</dbReference>
<dbReference type="InterPro" id="IPR036908">
    <property type="entry name" value="RlpA-like_sf"/>
</dbReference>
<protein>
    <recommendedName>
        <fullName evidence="11">LysM domain-containing protein</fullName>
    </recommendedName>
</protein>
<evidence type="ECO:0000313" key="9">
    <source>
        <dbReference type="EMBL" id="EGC33441.1"/>
    </source>
</evidence>
<evidence type="ECO:0000313" key="10">
    <source>
        <dbReference type="Proteomes" id="UP000001064"/>
    </source>
</evidence>
<dbReference type="InterPro" id="IPR036779">
    <property type="entry name" value="LysM_dom_sf"/>
</dbReference>
<keyword evidence="10" id="KW-1185">Reference proteome</keyword>
<dbReference type="InterPro" id="IPR048197">
    <property type="entry name" value="Papain_inhib"/>
</dbReference>
<dbReference type="GO" id="GO:0004869">
    <property type="term" value="F:cysteine-type endopeptidase inhibitor activity"/>
    <property type="evidence" value="ECO:0007669"/>
    <property type="project" value="InterPro"/>
</dbReference>
<dbReference type="OMA" id="QVWTAKC"/>
<feature type="signal peptide" evidence="6">
    <location>
        <begin position="1"/>
        <end position="20"/>
    </location>
</feature>
<evidence type="ECO:0000256" key="2">
    <source>
        <dbReference type="ARBA" id="ARBA00022729"/>
    </source>
</evidence>
<organism evidence="9 10">
    <name type="scientific">Dictyostelium purpureum</name>
    <name type="common">Slime mold</name>
    <dbReference type="NCBI Taxonomy" id="5786"/>
    <lineage>
        <taxon>Eukaryota</taxon>
        <taxon>Amoebozoa</taxon>
        <taxon>Evosea</taxon>
        <taxon>Eumycetozoa</taxon>
        <taxon>Dictyostelia</taxon>
        <taxon>Dictyosteliales</taxon>
        <taxon>Dictyosteliaceae</taxon>
        <taxon>Dictyostelium</taxon>
    </lineage>
</organism>
<gene>
    <name evidence="9" type="ORF">DICPUDRAFT_88764</name>
</gene>
<name>F0ZRH1_DICPU</name>
<dbReference type="EMBL" id="GL871141">
    <property type="protein sequence ID" value="EGC33441.1"/>
    <property type="molecule type" value="Genomic_DNA"/>
</dbReference>
<evidence type="ECO:0000256" key="4">
    <source>
        <dbReference type="ARBA" id="ARBA00023180"/>
    </source>
</evidence>
<evidence type="ECO:0008006" key="11">
    <source>
        <dbReference type="Google" id="ProtNLM"/>
    </source>
</evidence>
<feature type="domain" description="RlpA-like protein double-psi beta-barrel" evidence="8">
    <location>
        <begin position="27"/>
        <end position="122"/>
    </location>
</feature>
<evidence type="ECO:0000256" key="3">
    <source>
        <dbReference type="ARBA" id="ARBA00023157"/>
    </source>
</evidence>
<keyword evidence="2 6" id="KW-0732">Signal</keyword>
<evidence type="ECO:0000256" key="5">
    <source>
        <dbReference type="SAM" id="MobiDB-lite"/>
    </source>
</evidence>
<dbReference type="GO" id="GO:0004867">
    <property type="term" value="F:serine-type endopeptidase inhibitor activity"/>
    <property type="evidence" value="ECO:0007669"/>
    <property type="project" value="InterPro"/>
</dbReference>
<dbReference type="RefSeq" id="XP_003290012.1">
    <property type="nucleotide sequence ID" value="XM_003289964.1"/>
</dbReference>
<keyword evidence="3" id="KW-1015">Disulfide bond</keyword>
<dbReference type="VEuPathDB" id="AmoebaDB:DICPUDRAFT_88764"/>
<evidence type="ECO:0000256" key="1">
    <source>
        <dbReference type="ARBA" id="ARBA00005392"/>
    </source>
</evidence>
<dbReference type="eggNOG" id="KOG2806">
    <property type="taxonomic scope" value="Eukaryota"/>
</dbReference>
<feature type="domain" description="LysM" evidence="7">
    <location>
        <begin position="225"/>
        <end position="268"/>
    </location>
</feature>
<dbReference type="InParanoid" id="F0ZRH1"/>
<dbReference type="OrthoDB" id="16527at2759"/>
<dbReference type="AlphaFoldDB" id="F0ZRH1"/>
<accession>F0ZRH1</accession>
<comment type="similarity">
    <text evidence="1">Belongs to the expansin family. Expansin A subfamily.</text>
</comment>
<proteinExistence type="inferred from homology"/>
<dbReference type="InterPro" id="IPR009009">
    <property type="entry name" value="RlpA-like_DPBB"/>
</dbReference>
<evidence type="ECO:0000259" key="7">
    <source>
        <dbReference type="Pfam" id="PF01476"/>
    </source>
</evidence>
<feature type="region of interest" description="Disordered" evidence="5">
    <location>
        <begin position="131"/>
        <end position="150"/>
    </location>
</feature>